<organism evidence="3 4">
    <name type="scientific">Flavilitoribacter nigricans (strain ATCC 23147 / DSM 23189 / NBRC 102662 / NCIMB 1420 / SS-2)</name>
    <name type="common">Lewinella nigricans</name>
    <dbReference type="NCBI Taxonomy" id="1122177"/>
    <lineage>
        <taxon>Bacteria</taxon>
        <taxon>Pseudomonadati</taxon>
        <taxon>Bacteroidota</taxon>
        <taxon>Saprospiria</taxon>
        <taxon>Saprospirales</taxon>
        <taxon>Lewinellaceae</taxon>
        <taxon>Flavilitoribacter</taxon>
    </lineage>
</organism>
<keyword evidence="4" id="KW-1185">Reference proteome</keyword>
<feature type="domain" description="Phage head morphogenesis" evidence="1">
    <location>
        <begin position="131"/>
        <end position="204"/>
    </location>
</feature>
<proteinExistence type="predicted"/>
<dbReference type="InterPro" id="IPR006528">
    <property type="entry name" value="Phage_head_morphogenesis_dom"/>
</dbReference>
<dbReference type="Pfam" id="PF18810">
    <property type="entry name" value="PBECR2"/>
    <property type="match status" value="1"/>
</dbReference>
<name>A0A2D0MWD7_FLAN2</name>
<evidence type="ECO:0000259" key="1">
    <source>
        <dbReference type="Pfam" id="PF04233"/>
    </source>
</evidence>
<gene>
    <name evidence="3" type="ORF">CRP01_41500</name>
</gene>
<dbReference type="InterPro" id="IPR041110">
    <property type="entry name" value="PBECR2"/>
</dbReference>
<sequence length="412" mass="46618">KKKLSLPEYRLKQYAQLSLSEGAVTATEEELLQQIYTDQLATGKINRKYLFALAGQLEDAVRTGVGSNDIDYNAPDHLFQSLLEANVQHFSAAKSLALTQQLNQIKNRSRSFSEFRSQAEPLLSNYNVNWMRAEYNHAVAAAQNGATWMRMKQAADVRPYWEYQTVGDDRVRPTHQSMDGLIFRIDDPEAARVFPPNGFGCRCEGVSRADLAGREVSSLQDAIGALGSDWQTMNDKGFAVNFGDAAQVFTRSQDYAQGIDPNTLTWRSYNLKSATAMKKLPALQAGTMAARELERWWKDRRGRHDLDEADRIRLLDYRDRPILMDRNLVDDLKERKQAALLNLLEDLLTNPDEVWLQENPGTLQRLMLKFFRGRALLAGIAFGNDHPEQLLSLTVVDLPDLVRAGILTLAKR</sequence>
<reference evidence="3 4" key="1">
    <citation type="submission" date="2017-10" db="EMBL/GenBank/DDBJ databases">
        <title>The draft genome sequence of Lewinella nigricans NBRC 102662.</title>
        <authorList>
            <person name="Wang K."/>
        </authorList>
    </citation>
    <scope>NUCLEOTIDE SEQUENCE [LARGE SCALE GENOMIC DNA]</scope>
    <source>
        <strain evidence="3 4">NBRC 102662</strain>
    </source>
</reference>
<evidence type="ECO:0000259" key="2">
    <source>
        <dbReference type="Pfam" id="PF18810"/>
    </source>
</evidence>
<comment type="caution">
    <text evidence="3">The sequence shown here is derived from an EMBL/GenBank/DDBJ whole genome shotgun (WGS) entry which is preliminary data.</text>
</comment>
<dbReference type="EMBL" id="PDUD01000099">
    <property type="protein sequence ID" value="PHN00581.1"/>
    <property type="molecule type" value="Genomic_DNA"/>
</dbReference>
<dbReference type="Proteomes" id="UP000223913">
    <property type="component" value="Unassembled WGS sequence"/>
</dbReference>
<dbReference type="NCBIfam" id="TIGR01641">
    <property type="entry name" value="phageSPP1_gp7"/>
    <property type="match status" value="1"/>
</dbReference>
<dbReference type="AlphaFoldDB" id="A0A2D0MWD7"/>
<dbReference type="Pfam" id="PF04233">
    <property type="entry name" value="Phage_Mu_F"/>
    <property type="match status" value="1"/>
</dbReference>
<accession>A0A2D0MWD7</accession>
<dbReference type="RefSeq" id="WP_143473775.1">
    <property type="nucleotide sequence ID" value="NZ_PDUD01000099.1"/>
</dbReference>
<evidence type="ECO:0000313" key="3">
    <source>
        <dbReference type="EMBL" id="PHN00581.1"/>
    </source>
</evidence>
<feature type="non-terminal residue" evidence="3">
    <location>
        <position position="1"/>
    </location>
</feature>
<feature type="domain" description="Phage-Barnase-EndoU-ColicinE5/D-RelE like nuclease 2" evidence="2">
    <location>
        <begin position="316"/>
        <end position="385"/>
    </location>
</feature>
<evidence type="ECO:0000313" key="4">
    <source>
        <dbReference type="Proteomes" id="UP000223913"/>
    </source>
</evidence>
<protein>
    <recommendedName>
        <fullName evidence="5">Phage head morphogenesis domain-containing protein</fullName>
    </recommendedName>
</protein>
<evidence type="ECO:0008006" key="5">
    <source>
        <dbReference type="Google" id="ProtNLM"/>
    </source>
</evidence>
<dbReference type="OrthoDB" id="9797300at2"/>